<reference evidence="2 3" key="1">
    <citation type="submission" date="2017-10" db="EMBL/GenBank/DDBJ databases">
        <title>Draft genome sequences of strains TRE 1, TRE 9, TRE H and TRI 7, isolated from tamarins, belonging to four potential novel Bifidobacterium species.</title>
        <authorList>
            <person name="Mattarelli P."/>
            <person name="Modesto M."/>
            <person name="Puglisi E."/>
            <person name="Morelli L."/>
            <person name="Spezio C."/>
            <person name="Bonetti A."/>
            <person name="Sandri C."/>
        </authorList>
    </citation>
    <scope>NUCLEOTIDE SEQUENCE [LARGE SCALE GENOMIC DNA]</scope>
    <source>
        <strain evidence="3">TRE1</strain>
    </source>
</reference>
<evidence type="ECO:0000313" key="3">
    <source>
        <dbReference type="Proteomes" id="UP000229095"/>
    </source>
</evidence>
<feature type="transmembrane region" description="Helical" evidence="1">
    <location>
        <begin position="147"/>
        <end position="172"/>
    </location>
</feature>
<feature type="transmembrane region" description="Helical" evidence="1">
    <location>
        <begin position="6"/>
        <end position="26"/>
    </location>
</feature>
<evidence type="ECO:0008006" key="4">
    <source>
        <dbReference type="Google" id="ProtNLM"/>
    </source>
</evidence>
<feature type="transmembrane region" description="Helical" evidence="1">
    <location>
        <begin position="64"/>
        <end position="85"/>
    </location>
</feature>
<keyword evidence="1" id="KW-0812">Transmembrane</keyword>
<keyword evidence="1" id="KW-0472">Membrane</keyword>
<dbReference type="EMBL" id="PEBI01000004">
    <property type="protein sequence ID" value="PJM72816.1"/>
    <property type="molecule type" value="Genomic_DNA"/>
</dbReference>
<dbReference type="OrthoDB" id="9789229at2"/>
<gene>
    <name evidence="2" type="ORF">CS006_08885</name>
</gene>
<dbReference type="AlphaFoldDB" id="A0A2M9H7P3"/>
<sequence>MQYLERLFLWAVFYSFLGWVYESILVSVQERRPVNRGFLNGPLCPIYGAGAALAIVVLTPLKDVPAAPAVMFMLGALGASVLEYVTSWAMERIFHARWWDYSHFRFNINGRVCLIGAIVFGVFGIIIVDVTQPWVEHWTDMIPTTAFHILVSVLFVACLVDFIVTVVGVSGFHRRLAEFARVLERGRERMADGVNLFDGVSLLDVSEALQQYTDAAAGRLQTYRDAATGKVRELSENLTENMPKPSVPSVPVAKLYGKLLGALNFQQRRMLSSFPRMTSDEYGDLIKKLREKLVRK</sequence>
<organism evidence="2 3">
    <name type="scientific">Bifidobacterium primatium</name>
    <dbReference type="NCBI Taxonomy" id="2045438"/>
    <lineage>
        <taxon>Bacteria</taxon>
        <taxon>Bacillati</taxon>
        <taxon>Actinomycetota</taxon>
        <taxon>Actinomycetes</taxon>
        <taxon>Bifidobacteriales</taxon>
        <taxon>Bifidobacteriaceae</taxon>
        <taxon>Bifidobacterium</taxon>
    </lineage>
</organism>
<keyword evidence="3" id="KW-1185">Reference proteome</keyword>
<protein>
    <recommendedName>
        <fullName evidence="4">Transporter</fullName>
    </recommendedName>
</protein>
<dbReference type="Pfam" id="PF06541">
    <property type="entry name" value="ABC_trans_CmpB"/>
    <property type="match status" value="1"/>
</dbReference>
<proteinExistence type="predicted"/>
<keyword evidence="1" id="KW-1133">Transmembrane helix</keyword>
<evidence type="ECO:0000256" key="1">
    <source>
        <dbReference type="SAM" id="Phobius"/>
    </source>
</evidence>
<name>A0A2M9H7P3_9BIFI</name>
<dbReference type="InterPro" id="IPR010540">
    <property type="entry name" value="CmpB_TMEM229"/>
</dbReference>
<feature type="transmembrane region" description="Helical" evidence="1">
    <location>
        <begin position="106"/>
        <end position="127"/>
    </location>
</feature>
<comment type="caution">
    <text evidence="2">The sequence shown here is derived from an EMBL/GenBank/DDBJ whole genome shotgun (WGS) entry which is preliminary data.</text>
</comment>
<dbReference type="Proteomes" id="UP000229095">
    <property type="component" value="Unassembled WGS sequence"/>
</dbReference>
<accession>A0A2M9H7P3</accession>
<evidence type="ECO:0000313" key="2">
    <source>
        <dbReference type="EMBL" id="PJM72816.1"/>
    </source>
</evidence>
<feature type="transmembrane region" description="Helical" evidence="1">
    <location>
        <begin position="38"/>
        <end position="58"/>
    </location>
</feature>